<organism evidence="6">
    <name type="scientific">Mimiviridae sp. ChoanoV1</name>
    <dbReference type="NCBI Taxonomy" id="2596887"/>
    <lineage>
        <taxon>Viruses</taxon>
        <taxon>Varidnaviria</taxon>
        <taxon>Bamfordvirae</taxon>
        <taxon>Nucleocytoviricota</taxon>
        <taxon>Megaviricetes</taxon>
        <taxon>Imitervirales</taxon>
        <taxon>Schizomimiviridae</taxon>
    </lineage>
</organism>
<evidence type="ECO:0000256" key="3">
    <source>
        <dbReference type="ARBA" id="ARBA00022833"/>
    </source>
</evidence>
<keyword evidence="3" id="KW-0862">Zinc</keyword>
<evidence type="ECO:0000256" key="1">
    <source>
        <dbReference type="ARBA" id="ARBA00022723"/>
    </source>
</evidence>
<dbReference type="PANTHER" id="PTHR45969:SF69">
    <property type="entry name" value="FINGER DOMAIN PROTEIN, PUTATIVE (AFU_ORTHOLOGUE AFUA_3G12190)-RELATED"/>
    <property type="match status" value="1"/>
</dbReference>
<feature type="domain" description="RING-type" evidence="5">
    <location>
        <begin position="55"/>
        <end position="98"/>
    </location>
</feature>
<evidence type="ECO:0000259" key="5">
    <source>
        <dbReference type="PROSITE" id="PS50089"/>
    </source>
</evidence>
<dbReference type="GO" id="GO:0016567">
    <property type="term" value="P:protein ubiquitination"/>
    <property type="evidence" value="ECO:0007669"/>
    <property type="project" value="TreeGrafter"/>
</dbReference>
<reference evidence="6" key="1">
    <citation type="submission" date="2018-11" db="EMBL/GenBank/DDBJ databases">
        <title>A distinct lineage of giant viruses engineers rhodopsin photosystems in predatory marine eukaryotes.</title>
        <authorList>
            <person name="Needham D.M."/>
            <person name="Yoshizawa S."/>
            <person name="Hosaka T."/>
            <person name="Poirier C."/>
            <person name="Choi C.-J."/>
            <person name="Hehenberger E."/>
            <person name="Irwin N.A.T."/>
            <person name="Wilken S."/>
            <person name="Yung C.-M."/>
            <person name="Bachy C."/>
            <person name="Kurihara R."/>
            <person name="Nakajima Y."/>
            <person name="Kojima K."/>
            <person name="Kimura-Someya T."/>
            <person name="Leonard G."/>
            <person name="Malmstrom R.R."/>
            <person name="Mende D."/>
            <person name="Olson D.K."/>
            <person name="Sudo Y."/>
            <person name="Sudek S."/>
            <person name="Richards T.A."/>
            <person name="DeLong E.F."/>
            <person name="Keeling P.J."/>
            <person name="Santoro A.E."/>
            <person name="Shirouzu M."/>
            <person name="Iwasaki W."/>
            <person name="Worden A.Z."/>
        </authorList>
    </citation>
    <scope>NUCLEOTIDE SEQUENCE</scope>
</reference>
<dbReference type="GO" id="GO:0008270">
    <property type="term" value="F:zinc ion binding"/>
    <property type="evidence" value="ECO:0007669"/>
    <property type="project" value="UniProtKB-KW"/>
</dbReference>
<dbReference type="PROSITE" id="PS50089">
    <property type="entry name" value="ZF_RING_2"/>
    <property type="match status" value="1"/>
</dbReference>
<keyword evidence="2 4" id="KW-0863">Zinc-finger</keyword>
<sequence>MCSNGKYFKILNKKDYKTYFTKEQIINPNFLTVGILEKSKYENNKIFNGKVTGSCSICYDNIYDFEKKVNLNCSHTYHKKCLEKWMINTPKNSCPMCRSSFDYTEIKFQTKTKSYSNQRCKNILQPVKLLLNNEEYKFNQKVLEMLYKECPIEWKSTFDKVKNSNKRSTYLEPIFSLANLKISSWLRINILFGNERELKIVKCGRNTENKNLEYYDILNKELNGFEYKSFQILYTWVFDMMHKIDKEYKLPYCLIKNTDILNTIFSYISKKEIEKDDYLKLGFSAIYLAHEKKLNFESLCSLNNNHSVKELRDFTKEVEKVI</sequence>
<dbReference type="SUPFAM" id="SSF57850">
    <property type="entry name" value="RING/U-box"/>
    <property type="match status" value="1"/>
</dbReference>
<keyword evidence="1" id="KW-0479">Metal-binding</keyword>
<dbReference type="EMBL" id="MK250085">
    <property type="protein sequence ID" value="QDY51787.1"/>
    <property type="molecule type" value="Genomic_DNA"/>
</dbReference>
<evidence type="ECO:0000313" key="6">
    <source>
        <dbReference type="EMBL" id="QDY51787.1"/>
    </source>
</evidence>
<dbReference type="SMART" id="SM00184">
    <property type="entry name" value="RING"/>
    <property type="match status" value="1"/>
</dbReference>
<gene>
    <name evidence="6" type="ORF">1_172</name>
</gene>
<accession>A0A5B8IFK9</accession>
<protein>
    <recommendedName>
        <fullName evidence="5">RING-type domain-containing protein</fullName>
    </recommendedName>
</protein>
<dbReference type="GO" id="GO:0061630">
    <property type="term" value="F:ubiquitin protein ligase activity"/>
    <property type="evidence" value="ECO:0007669"/>
    <property type="project" value="TreeGrafter"/>
</dbReference>
<evidence type="ECO:0000256" key="4">
    <source>
        <dbReference type="PROSITE-ProRule" id="PRU00175"/>
    </source>
</evidence>
<dbReference type="InterPro" id="IPR001841">
    <property type="entry name" value="Znf_RING"/>
</dbReference>
<dbReference type="PANTHER" id="PTHR45969">
    <property type="entry name" value="RING ZINC FINGER PROTEIN-RELATED"/>
    <property type="match status" value="1"/>
</dbReference>
<dbReference type="InterPro" id="IPR013083">
    <property type="entry name" value="Znf_RING/FYVE/PHD"/>
</dbReference>
<name>A0A5B8IFK9_9VIRU</name>
<evidence type="ECO:0000256" key="2">
    <source>
        <dbReference type="ARBA" id="ARBA00022771"/>
    </source>
</evidence>
<dbReference type="Pfam" id="PF13639">
    <property type="entry name" value="zf-RING_2"/>
    <property type="match status" value="1"/>
</dbReference>
<dbReference type="CDD" id="cd16448">
    <property type="entry name" value="RING-H2"/>
    <property type="match status" value="1"/>
</dbReference>
<proteinExistence type="predicted"/>
<dbReference type="Gene3D" id="3.30.40.10">
    <property type="entry name" value="Zinc/RING finger domain, C3HC4 (zinc finger)"/>
    <property type="match status" value="1"/>
</dbReference>